<comment type="cofactor">
    <cofactor evidence="1">
        <name>Mg(2+)</name>
        <dbReference type="ChEBI" id="CHEBI:18420"/>
    </cofactor>
</comment>
<dbReference type="InterPro" id="IPR006879">
    <property type="entry name" value="YdjC-like"/>
</dbReference>
<dbReference type="Pfam" id="PF04794">
    <property type="entry name" value="YdjC"/>
    <property type="match status" value="1"/>
</dbReference>
<dbReference type="SUPFAM" id="SSF88713">
    <property type="entry name" value="Glycoside hydrolase/deacetylase"/>
    <property type="match status" value="1"/>
</dbReference>
<feature type="compositionally biased region" description="Basic and acidic residues" evidence="6">
    <location>
        <begin position="269"/>
        <end position="282"/>
    </location>
</feature>
<reference evidence="7 8" key="1">
    <citation type="submission" date="2009-01" db="EMBL/GenBank/DDBJ databases">
        <title>The Genome Sequence of Brucella neotomae 5K33.</title>
        <authorList>
            <consortium name="The Broad Institute Genome Sequencing Platform"/>
            <person name="Ward D."/>
            <person name="Young S.K."/>
            <person name="Kodira C.D."/>
            <person name="Zeng Q."/>
            <person name="Koehrsen M."/>
            <person name="Alvarado L."/>
            <person name="Berlin A."/>
            <person name="Borenstein D."/>
            <person name="Chen Z."/>
            <person name="Engels R."/>
            <person name="Freedman E."/>
            <person name="Gellesch M."/>
            <person name="Goldberg J."/>
            <person name="Griggs A."/>
            <person name="Gujja S."/>
            <person name="Heiman D."/>
            <person name="Hepburn T."/>
            <person name="Howarth C."/>
            <person name="Jen D."/>
            <person name="Larson L."/>
            <person name="Lewis B."/>
            <person name="Mehta T."/>
            <person name="Park D."/>
            <person name="Pearson M."/>
            <person name="Roberts A."/>
            <person name="Saif S."/>
            <person name="Shea T."/>
            <person name="Shenoy N."/>
            <person name="Sisk P."/>
            <person name="Stolte C."/>
            <person name="Sykes S."/>
            <person name="Walk T."/>
            <person name="White J."/>
            <person name="Yandava C."/>
            <person name="Whatmore A.M."/>
            <person name="Perrett L.L."/>
            <person name="O'Callaghan D."/>
            <person name="Nusbaum C."/>
            <person name="Galagan J."/>
            <person name="Birren B."/>
        </authorList>
    </citation>
    <scope>NUCLEOTIDE SEQUENCE [LARGE SCALE GENOMIC DNA]</scope>
    <source>
        <strain evidence="7 8">5K33</strain>
    </source>
</reference>
<evidence type="ECO:0000256" key="5">
    <source>
        <dbReference type="ARBA" id="ARBA00023277"/>
    </source>
</evidence>
<protein>
    <submittedName>
        <fullName evidence="7">YdjC-like protein</fullName>
    </submittedName>
</protein>
<evidence type="ECO:0000313" key="8">
    <source>
        <dbReference type="Proteomes" id="UP000005727"/>
    </source>
</evidence>
<evidence type="ECO:0000256" key="2">
    <source>
        <dbReference type="ARBA" id="ARBA00022723"/>
    </source>
</evidence>
<feature type="region of interest" description="Disordered" evidence="6">
    <location>
        <begin position="269"/>
        <end position="291"/>
    </location>
</feature>
<dbReference type="PANTHER" id="PTHR31609:SF1">
    <property type="entry name" value="CARBOHYDRATE DEACETYLASE"/>
    <property type="match status" value="1"/>
</dbReference>
<evidence type="ECO:0000256" key="4">
    <source>
        <dbReference type="ARBA" id="ARBA00022842"/>
    </source>
</evidence>
<proteinExistence type="predicted"/>
<keyword evidence="2" id="KW-0479">Metal-binding</keyword>
<dbReference type="InterPro" id="IPR011330">
    <property type="entry name" value="Glyco_hydro/deAcase_b/a-brl"/>
</dbReference>
<keyword evidence="3" id="KW-0378">Hydrolase</keyword>
<evidence type="ECO:0000256" key="1">
    <source>
        <dbReference type="ARBA" id="ARBA00001946"/>
    </source>
</evidence>
<gene>
    <name evidence="7" type="ORF">BANG_02799</name>
</gene>
<keyword evidence="8" id="KW-1185">Reference proteome</keyword>
<dbReference type="GO" id="GO:0005975">
    <property type="term" value="P:carbohydrate metabolic process"/>
    <property type="evidence" value="ECO:0007669"/>
    <property type="project" value="InterPro"/>
</dbReference>
<dbReference type="Gene3D" id="3.20.20.370">
    <property type="entry name" value="Glycoside hydrolase/deacetylase"/>
    <property type="match status" value="1"/>
</dbReference>
<accession>A0A7U8PVC1</accession>
<dbReference type="GO" id="GO:0016787">
    <property type="term" value="F:hydrolase activity"/>
    <property type="evidence" value="ECO:0007669"/>
    <property type="project" value="UniProtKB-KW"/>
</dbReference>
<dbReference type="CDD" id="cd10807">
    <property type="entry name" value="YdjC_like_3"/>
    <property type="match status" value="1"/>
</dbReference>
<keyword evidence="4" id="KW-0460">Magnesium</keyword>
<keyword evidence="5" id="KW-0119">Carbohydrate metabolism</keyword>
<evidence type="ECO:0000313" key="7">
    <source>
        <dbReference type="EMBL" id="EEY03068.1"/>
    </source>
</evidence>
<dbReference type="GO" id="GO:0019213">
    <property type="term" value="F:deacetylase activity"/>
    <property type="evidence" value="ECO:0007669"/>
    <property type="project" value="TreeGrafter"/>
</dbReference>
<evidence type="ECO:0000256" key="3">
    <source>
        <dbReference type="ARBA" id="ARBA00022801"/>
    </source>
</evidence>
<dbReference type="AlphaFoldDB" id="A0A7U8PVC1"/>
<dbReference type="Proteomes" id="UP000005727">
    <property type="component" value="Unassembled WGS sequence"/>
</dbReference>
<dbReference type="PANTHER" id="PTHR31609">
    <property type="entry name" value="YDJC DEACETYLASE FAMILY MEMBER"/>
    <property type="match status" value="1"/>
</dbReference>
<organism evidence="7 8">
    <name type="scientific">Brucella neotomae 5K33</name>
    <dbReference type="NCBI Taxonomy" id="520456"/>
    <lineage>
        <taxon>Bacteria</taxon>
        <taxon>Pseudomonadati</taxon>
        <taxon>Pseudomonadota</taxon>
        <taxon>Alphaproteobacteria</taxon>
        <taxon>Hyphomicrobiales</taxon>
        <taxon>Brucellaceae</taxon>
        <taxon>Brucella/Ochrobactrum group</taxon>
        <taxon>Brucella</taxon>
    </lineage>
</organism>
<name>A0A7U8PVC1_BRUNE</name>
<dbReference type="EMBL" id="EQ999575">
    <property type="protein sequence ID" value="EEY03068.1"/>
    <property type="molecule type" value="Genomic_DNA"/>
</dbReference>
<sequence>MRIADDFGLGRGHDRVILSLLETGRLDGTSVMMNDAMNPEDIARLRKLRAGGAKVGLHLNLTQALPGGGPIWPLGELIRPLLGAPFLGAITASLVRQVDAFVTQFGSLPDYYDGHQHCHCFPAIAPLVGRLSYGPATWVRVPLPATWEGRWLNIRAGGAKVLLILVLAARARAIFVRAGLKTNHDFSGFLRLGDPASVRRWLPELLARATPDCLIMLHPGDGADPVQCAGHAAGSRAIEARILFESPKNDEEPCYRLGPVSAAFCAAPRDDLGSPDRPDRGTLCRNCPQDG</sequence>
<dbReference type="GO" id="GO:0046872">
    <property type="term" value="F:metal ion binding"/>
    <property type="evidence" value="ECO:0007669"/>
    <property type="project" value="UniProtKB-KW"/>
</dbReference>
<evidence type="ECO:0000256" key="6">
    <source>
        <dbReference type="SAM" id="MobiDB-lite"/>
    </source>
</evidence>